<comment type="similarity">
    <text evidence="1">Belongs to the short-chain fatty acyl-CoA assimilation regulator (ScfR) family.</text>
</comment>
<dbReference type="PANTHER" id="PTHR43236">
    <property type="entry name" value="ANTITOXIN HIGA1"/>
    <property type="match status" value="1"/>
</dbReference>
<evidence type="ECO:0000313" key="3">
    <source>
        <dbReference type="EMBL" id="SCG15480.1"/>
    </source>
</evidence>
<dbReference type="InterPro" id="IPR052345">
    <property type="entry name" value="Rad_response_metalloprotease"/>
</dbReference>
<dbReference type="SUPFAM" id="SSF47413">
    <property type="entry name" value="lambda repressor-like DNA-binding domains"/>
    <property type="match status" value="1"/>
</dbReference>
<sequence>MTETLVADPGMLIQARESRGLRQNEVALAMSKHLGATVSQAYVSKAEAGRVSVSGERLEAFSAALGYPVAVLCDAPDAEGVGIGLIHHRKRASLGAPALRRIHNQLKFGRRQVAPLLAAAGDHPHRFHRHELAEDESPEEIAQLVRREWSLGDGPIPDMVAVLERAGAVVLLRDLDTRELDAVSAWPSEGNPMFLLNVAAPTDRARFSLAHELGHVIMHHVPGGTVVQEKQADMFASEFLMPARSIREQLRQGVDVSRLTQLKSVWGTSMAALARRALDVNALSDWQYRNLMVEMSMLGYKTHEPVSLKPERASKIYGVLQALMGDRGTTVEELAAMAGLFPDEFHQLYLATPSH</sequence>
<gene>
    <name evidence="3" type="ORF">GA0070610_1712</name>
</gene>
<feature type="domain" description="HTH cro/C1-type" evidence="2">
    <location>
        <begin position="12"/>
        <end position="72"/>
    </location>
</feature>
<evidence type="ECO:0000313" key="4">
    <source>
        <dbReference type="Proteomes" id="UP000198251"/>
    </source>
</evidence>
<dbReference type="RefSeq" id="WP_231925979.1">
    <property type="nucleotide sequence ID" value="NZ_LT607733.1"/>
</dbReference>
<dbReference type="Pfam" id="PF06114">
    <property type="entry name" value="Peptidase_M78"/>
    <property type="match status" value="1"/>
</dbReference>
<evidence type="ECO:0000256" key="1">
    <source>
        <dbReference type="ARBA" id="ARBA00007227"/>
    </source>
</evidence>
<dbReference type="PANTHER" id="PTHR43236:SF1">
    <property type="entry name" value="BLL7220 PROTEIN"/>
    <property type="match status" value="1"/>
</dbReference>
<dbReference type="Proteomes" id="UP000198251">
    <property type="component" value="Chromosome I"/>
</dbReference>
<proteinExistence type="inferred from homology"/>
<reference evidence="3 4" key="1">
    <citation type="submission" date="2016-06" db="EMBL/GenBank/DDBJ databases">
        <authorList>
            <person name="Kjaerup R.B."/>
            <person name="Dalgaard T.S."/>
            <person name="Juul-Madsen H.R."/>
        </authorList>
    </citation>
    <scope>NUCLEOTIDE SEQUENCE [LARGE SCALE GENOMIC DNA]</scope>
    <source>
        <strain evidence="3 4">DSM 43913</strain>
    </source>
</reference>
<dbReference type="PROSITE" id="PS50943">
    <property type="entry name" value="HTH_CROC1"/>
    <property type="match status" value="1"/>
</dbReference>
<dbReference type="EMBL" id="LT607733">
    <property type="protein sequence ID" value="SCG15480.1"/>
    <property type="molecule type" value="Genomic_DNA"/>
</dbReference>
<accession>A0A1C5G6W9</accession>
<dbReference type="Gene3D" id="1.10.260.40">
    <property type="entry name" value="lambda repressor-like DNA-binding domains"/>
    <property type="match status" value="1"/>
</dbReference>
<dbReference type="GeneID" id="95801560"/>
<dbReference type="Gene3D" id="1.10.10.2910">
    <property type="match status" value="1"/>
</dbReference>
<protein>
    <submittedName>
        <fullName evidence="3">Zn-dependent peptidase ImmA, M78 family</fullName>
    </submittedName>
</protein>
<dbReference type="InterPro" id="IPR010359">
    <property type="entry name" value="IrrE_HExxH"/>
</dbReference>
<dbReference type="InterPro" id="IPR001387">
    <property type="entry name" value="Cro/C1-type_HTH"/>
</dbReference>
<organism evidence="3 4">
    <name type="scientific">Micromonospora echinofusca</name>
    <dbReference type="NCBI Taxonomy" id="47858"/>
    <lineage>
        <taxon>Bacteria</taxon>
        <taxon>Bacillati</taxon>
        <taxon>Actinomycetota</taxon>
        <taxon>Actinomycetes</taxon>
        <taxon>Micromonosporales</taxon>
        <taxon>Micromonosporaceae</taxon>
        <taxon>Micromonospora</taxon>
    </lineage>
</organism>
<keyword evidence="4" id="KW-1185">Reference proteome</keyword>
<dbReference type="InterPro" id="IPR010982">
    <property type="entry name" value="Lambda_DNA-bd_dom_sf"/>
</dbReference>
<dbReference type="AlphaFoldDB" id="A0A1C5G6W9"/>
<dbReference type="GO" id="GO:0003677">
    <property type="term" value="F:DNA binding"/>
    <property type="evidence" value="ECO:0007669"/>
    <property type="project" value="InterPro"/>
</dbReference>
<dbReference type="CDD" id="cd00093">
    <property type="entry name" value="HTH_XRE"/>
    <property type="match status" value="1"/>
</dbReference>
<name>A0A1C5G6W9_MICEH</name>
<evidence type="ECO:0000259" key="2">
    <source>
        <dbReference type="PROSITE" id="PS50943"/>
    </source>
</evidence>
<dbReference type="Pfam" id="PF01381">
    <property type="entry name" value="HTH_3"/>
    <property type="match status" value="1"/>
</dbReference>
<dbReference type="SMART" id="SM00530">
    <property type="entry name" value="HTH_XRE"/>
    <property type="match status" value="1"/>
</dbReference>